<name>A0A2A6CXH1_PRIPA</name>
<proteinExistence type="predicted"/>
<evidence type="ECO:0000313" key="2">
    <source>
        <dbReference type="Proteomes" id="UP000005239"/>
    </source>
</evidence>
<accession>A0A2A6CXH1</accession>
<accession>A0A8R1URU7</accession>
<organism evidence="1 2">
    <name type="scientific">Pristionchus pacificus</name>
    <name type="common">Parasitic nematode worm</name>
    <dbReference type="NCBI Taxonomy" id="54126"/>
    <lineage>
        <taxon>Eukaryota</taxon>
        <taxon>Metazoa</taxon>
        <taxon>Ecdysozoa</taxon>
        <taxon>Nematoda</taxon>
        <taxon>Chromadorea</taxon>
        <taxon>Rhabditida</taxon>
        <taxon>Rhabditina</taxon>
        <taxon>Diplogasteromorpha</taxon>
        <taxon>Diplogasteroidea</taxon>
        <taxon>Neodiplogasteridae</taxon>
        <taxon>Pristionchus</taxon>
    </lineage>
</organism>
<dbReference type="EnsemblMetazoa" id="PPA36572.1">
    <property type="protein sequence ID" value="PPA36572.1"/>
    <property type="gene ID" value="WBGene00274941"/>
</dbReference>
<protein>
    <submittedName>
        <fullName evidence="1">Uncharacterized protein</fullName>
    </submittedName>
</protein>
<sequence>MRQFLRFLVLVLSLSLVFNPAAALEGSGKEGCASDLLMQAPRTEPTNPDVCRTAAVVRATGYCSAGTDPRTALFKFGANHTIFLVASGSISDDDEIQLLLPPPSSFYTLPRNLSHSARKT</sequence>
<reference evidence="2" key="1">
    <citation type="journal article" date="2008" name="Nat. Genet.">
        <title>The Pristionchus pacificus genome provides a unique perspective on nematode lifestyle and parasitism.</title>
        <authorList>
            <person name="Dieterich C."/>
            <person name="Clifton S.W."/>
            <person name="Schuster L.N."/>
            <person name="Chinwalla A."/>
            <person name="Delehaunty K."/>
            <person name="Dinkelacker I."/>
            <person name="Fulton L."/>
            <person name="Fulton R."/>
            <person name="Godfrey J."/>
            <person name="Minx P."/>
            <person name="Mitreva M."/>
            <person name="Roeseler W."/>
            <person name="Tian H."/>
            <person name="Witte H."/>
            <person name="Yang S.P."/>
            <person name="Wilson R.K."/>
            <person name="Sommer R.J."/>
        </authorList>
    </citation>
    <scope>NUCLEOTIDE SEQUENCE [LARGE SCALE GENOMIC DNA]</scope>
    <source>
        <strain evidence="2">PS312</strain>
    </source>
</reference>
<gene>
    <name evidence="1" type="primary">WBGene00274941</name>
</gene>
<keyword evidence="2" id="KW-1185">Reference proteome</keyword>
<reference evidence="1" key="2">
    <citation type="submission" date="2022-06" db="UniProtKB">
        <authorList>
            <consortium name="EnsemblMetazoa"/>
        </authorList>
    </citation>
    <scope>IDENTIFICATION</scope>
    <source>
        <strain evidence="1">PS312</strain>
    </source>
</reference>
<dbReference type="Proteomes" id="UP000005239">
    <property type="component" value="Unassembled WGS sequence"/>
</dbReference>
<dbReference type="AlphaFoldDB" id="A0A2A6CXH1"/>
<evidence type="ECO:0000313" key="1">
    <source>
        <dbReference type="EnsemblMetazoa" id="PPA36572.1"/>
    </source>
</evidence>